<evidence type="ECO:0000256" key="2">
    <source>
        <dbReference type="SAM" id="Phobius"/>
    </source>
</evidence>
<feature type="transmembrane region" description="Helical" evidence="2">
    <location>
        <begin position="113"/>
        <end position="131"/>
    </location>
</feature>
<evidence type="ECO:0000313" key="4">
    <source>
        <dbReference type="Proteomes" id="UP000232722"/>
    </source>
</evidence>
<organism evidence="3 4">
    <name type="scientific">Rhizophagus irregularis</name>
    <dbReference type="NCBI Taxonomy" id="588596"/>
    <lineage>
        <taxon>Eukaryota</taxon>
        <taxon>Fungi</taxon>
        <taxon>Fungi incertae sedis</taxon>
        <taxon>Mucoromycota</taxon>
        <taxon>Glomeromycotina</taxon>
        <taxon>Glomeromycetes</taxon>
        <taxon>Glomerales</taxon>
        <taxon>Glomeraceae</taxon>
        <taxon>Rhizophagus</taxon>
    </lineage>
</organism>
<comment type="caution">
    <text evidence="3">The sequence shown here is derived from an EMBL/GenBank/DDBJ whole genome shotgun (WGS) entry which is preliminary data.</text>
</comment>
<keyword evidence="2" id="KW-0472">Membrane</keyword>
<dbReference type="OrthoDB" id="2414444at2759"/>
<keyword evidence="2" id="KW-1133">Transmembrane helix</keyword>
<evidence type="ECO:0000256" key="1">
    <source>
        <dbReference type="SAM" id="MobiDB-lite"/>
    </source>
</evidence>
<dbReference type="EMBL" id="LLXJ01000252">
    <property type="protein sequence ID" value="PKC12404.1"/>
    <property type="molecule type" value="Genomic_DNA"/>
</dbReference>
<reference evidence="3 4" key="1">
    <citation type="submission" date="2016-04" db="EMBL/GenBank/DDBJ databases">
        <title>Genome analyses suggest a sexual origin of heterokaryosis in a supposedly ancient asexual fungus.</title>
        <authorList>
            <person name="Ropars J."/>
            <person name="Sedzielewska K."/>
            <person name="Noel J."/>
            <person name="Charron P."/>
            <person name="Farinelli L."/>
            <person name="Marton T."/>
            <person name="Kruger M."/>
            <person name="Pelin A."/>
            <person name="Brachmann A."/>
            <person name="Corradi N."/>
        </authorList>
    </citation>
    <scope>NUCLEOTIDE SEQUENCE [LARGE SCALE GENOMIC DNA]</scope>
    <source>
        <strain evidence="3 4">A5</strain>
    </source>
</reference>
<protein>
    <submittedName>
        <fullName evidence="3">Uncharacterized protein</fullName>
    </submittedName>
</protein>
<gene>
    <name evidence="3" type="ORF">RhiirA5_411870</name>
</gene>
<keyword evidence="2" id="KW-0812">Transmembrane</keyword>
<feature type="transmembrane region" description="Helical" evidence="2">
    <location>
        <begin position="143"/>
        <end position="162"/>
    </location>
</feature>
<evidence type="ECO:0000313" key="3">
    <source>
        <dbReference type="EMBL" id="PKC12404.1"/>
    </source>
</evidence>
<sequence length="202" mass="23500">MSAEIVFAIIILAIINIIFILDIIGCIFIFFRVSKIYALLNEKRMSPGIKFPFYLAITYYLLAILKIIMIDISIFGYYIPYIYKIIEIHLELDKLDQSSNYNFSIYELKKLKSYISLFIILWALIITFHLLGFHKYKAFDISYAIAGICHVILFIVIEGFFFKPDSIVQQQQESQQINDPETGIISSVENRQERPPSETVSK</sequence>
<name>A0A2I1E9F3_9GLOM</name>
<dbReference type="Proteomes" id="UP000232722">
    <property type="component" value="Unassembled WGS sequence"/>
</dbReference>
<reference evidence="3 4" key="2">
    <citation type="submission" date="2017-09" db="EMBL/GenBank/DDBJ databases">
        <title>Extensive intraspecific genome diversity in a model arbuscular mycorrhizal fungus.</title>
        <authorList>
            <person name="Chen E.C."/>
            <person name="Morin E."/>
            <person name="Beaudet D."/>
            <person name="Noel J."/>
            <person name="Ndikumana S."/>
            <person name="Charron P."/>
            <person name="St-Onge C."/>
            <person name="Giorgi J."/>
            <person name="Grigoriev I.V."/>
            <person name="Roux C."/>
            <person name="Martin F.M."/>
            <person name="Corradi N."/>
        </authorList>
    </citation>
    <scope>NUCLEOTIDE SEQUENCE [LARGE SCALE GENOMIC DNA]</scope>
    <source>
        <strain evidence="3 4">A5</strain>
    </source>
</reference>
<dbReference type="AlphaFoldDB" id="A0A2I1E9F3"/>
<feature type="compositionally biased region" description="Basic and acidic residues" evidence="1">
    <location>
        <begin position="190"/>
        <end position="202"/>
    </location>
</feature>
<dbReference type="VEuPathDB" id="FungiDB:RhiirA1_390808"/>
<proteinExistence type="predicted"/>
<accession>A0A2I1E9F3</accession>
<feature type="transmembrane region" description="Helical" evidence="2">
    <location>
        <begin position="6"/>
        <end position="31"/>
    </location>
</feature>
<dbReference type="VEuPathDB" id="FungiDB:RhiirFUN_003349"/>
<dbReference type="VEuPathDB" id="FungiDB:FUN_021516"/>
<feature type="transmembrane region" description="Helical" evidence="2">
    <location>
        <begin position="51"/>
        <end position="79"/>
    </location>
</feature>
<feature type="region of interest" description="Disordered" evidence="1">
    <location>
        <begin position="172"/>
        <end position="202"/>
    </location>
</feature>